<dbReference type="AlphaFoldDB" id="A1IGT2"/>
<evidence type="ECO:0000256" key="11">
    <source>
        <dbReference type="ARBA" id="ARBA00023310"/>
    </source>
</evidence>
<geneLocation type="mitochondrion" evidence="14"/>
<keyword evidence="7 13" id="KW-1133">Transmembrane helix</keyword>
<keyword evidence="11" id="KW-0066">ATP synthesis</keyword>
<dbReference type="EMBL" id="AB185327">
    <property type="protein sequence ID" value="BAF44048.1"/>
    <property type="molecule type" value="Genomic_DNA"/>
</dbReference>
<dbReference type="GO" id="GO:0015078">
    <property type="term" value="F:proton transmembrane transporter activity"/>
    <property type="evidence" value="ECO:0007669"/>
    <property type="project" value="InterPro"/>
</dbReference>
<evidence type="ECO:0000256" key="4">
    <source>
        <dbReference type="ARBA" id="ARBA00022547"/>
    </source>
</evidence>
<evidence type="ECO:0000256" key="1">
    <source>
        <dbReference type="ARBA" id="ARBA00004304"/>
    </source>
</evidence>
<evidence type="ECO:0000256" key="10">
    <source>
        <dbReference type="ARBA" id="ARBA00023136"/>
    </source>
</evidence>
<proteinExistence type="inferred from homology"/>
<evidence type="ECO:0000256" key="9">
    <source>
        <dbReference type="ARBA" id="ARBA00023128"/>
    </source>
</evidence>
<organism evidence="14">
    <name type="scientific">Varanus niloticus</name>
    <name type="common">Nile monitor</name>
    <name type="synonym">Lacerta nilotica</name>
    <dbReference type="NCBI Taxonomy" id="62046"/>
    <lineage>
        <taxon>Eukaryota</taxon>
        <taxon>Metazoa</taxon>
        <taxon>Chordata</taxon>
        <taxon>Craniata</taxon>
        <taxon>Vertebrata</taxon>
        <taxon>Euteleostomi</taxon>
        <taxon>Lepidosauria</taxon>
        <taxon>Squamata</taxon>
        <taxon>Bifurcata</taxon>
        <taxon>Unidentata</taxon>
        <taxon>Episquamata</taxon>
        <taxon>Toxicofera</taxon>
        <taxon>Anguimorpha</taxon>
        <taxon>Paleoanguimorpha</taxon>
        <taxon>Varanoidea</taxon>
        <taxon>Varanidae</taxon>
        <taxon>Varanus</taxon>
    </lineage>
</organism>
<dbReference type="GO" id="GO:0031966">
    <property type="term" value="C:mitochondrial membrane"/>
    <property type="evidence" value="ECO:0007669"/>
    <property type="project" value="UniProtKB-SubCell"/>
</dbReference>
<dbReference type="GO" id="GO:0045259">
    <property type="term" value="C:proton-transporting ATP synthase complex"/>
    <property type="evidence" value="ECO:0007669"/>
    <property type="project" value="UniProtKB-KW"/>
</dbReference>
<evidence type="ECO:0000256" key="2">
    <source>
        <dbReference type="ARBA" id="ARBA00008892"/>
    </source>
</evidence>
<evidence type="ECO:0000256" key="6">
    <source>
        <dbReference type="ARBA" id="ARBA00022781"/>
    </source>
</evidence>
<keyword evidence="4 12" id="KW-0138">CF(0)</keyword>
<keyword evidence="6 12" id="KW-0375">Hydrogen ion transport</keyword>
<evidence type="ECO:0000256" key="8">
    <source>
        <dbReference type="ARBA" id="ARBA00023065"/>
    </source>
</evidence>
<keyword evidence="3 12" id="KW-0813">Transport</keyword>
<keyword evidence="10 13" id="KW-0472">Membrane</keyword>
<evidence type="ECO:0000256" key="13">
    <source>
        <dbReference type="SAM" id="Phobius"/>
    </source>
</evidence>
<gene>
    <name evidence="14" type="primary">ATPase 8</name>
</gene>
<evidence type="ECO:0000256" key="5">
    <source>
        <dbReference type="ARBA" id="ARBA00022692"/>
    </source>
</evidence>
<evidence type="ECO:0000256" key="3">
    <source>
        <dbReference type="ARBA" id="ARBA00022448"/>
    </source>
</evidence>
<evidence type="ECO:0000313" key="14">
    <source>
        <dbReference type="EMBL" id="BAF44048.1"/>
    </source>
</evidence>
<dbReference type="GO" id="GO:0015986">
    <property type="term" value="P:proton motive force-driven ATP synthesis"/>
    <property type="evidence" value="ECO:0007669"/>
    <property type="project" value="InterPro"/>
</dbReference>
<feature type="transmembrane region" description="Helical" evidence="13">
    <location>
        <begin position="6"/>
        <end position="30"/>
    </location>
</feature>
<keyword evidence="5 12" id="KW-0812">Transmembrane</keyword>
<comment type="similarity">
    <text evidence="2 12">Belongs to the ATPase protein 8 family.</text>
</comment>
<dbReference type="Pfam" id="PF00895">
    <property type="entry name" value="ATP-synt_8"/>
    <property type="match status" value="1"/>
</dbReference>
<accession>A1IGT2</accession>
<dbReference type="InterPro" id="IPR001421">
    <property type="entry name" value="ATP8_metazoa"/>
</dbReference>
<keyword evidence="8 12" id="KW-0406">Ion transport</keyword>
<keyword evidence="9 12" id="KW-0496">Mitochondrion</keyword>
<evidence type="ECO:0000256" key="7">
    <source>
        <dbReference type="ARBA" id="ARBA00022989"/>
    </source>
</evidence>
<sequence>MPQLNPNPWFLTMVITWLSLIFLLLAKLLLTSPHNLPPLISRTSPTPNWIWSWT</sequence>
<reference evidence="14" key="1">
    <citation type="journal article" date="2007" name="Gene">
        <title>Mitochondrial genomes from major lizard families suggest their phylogenetic relationships and ancient radiations.</title>
        <authorList>
            <person name="Kumazawa Y."/>
        </authorList>
    </citation>
    <scope>NUCLEOTIDE SEQUENCE</scope>
</reference>
<comment type="subcellular location">
    <subcellularLocation>
        <location evidence="1 12">Mitochondrion membrane</location>
        <topology evidence="1 12">Single-pass membrane protein</topology>
    </subcellularLocation>
</comment>
<name>A1IGT2_VARNI</name>
<protein>
    <recommendedName>
        <fullName evidence="12">ATP synthase complex subunit 8</fullName>
    </recommendedName>
</protein>
<evidence type="ECO:0000256" key="12">
    <source>
        <dbReference type="RuleBase" id="RU003661"/>
    </source>
</evidence>